<dbReference type="GeneID" id="18916968"/>
<evidence type="ECO:0000256" key="3">
    <source>
        <dbReference type="ARBA" id="ARBA00022801"/>
    </source>
</evidence>
<keyword evidence="2" id="KW-0820">tRNA-binding</keyword>
<dbReference type="PROSITE" id="PS01196">
    <property type="entry name" value="PEPT_TRNA_HYDROL_2"/>
    <property type="match status" value="1"/>
</dbReference>
<dbReference type="Gene3D" id="3.40.50.1470">
    <property type="entry name" value="Peptidyl-tRNA hydrolase"/>
    <property type="match status" value="1"/>
</dbReference>
<reference evidence="6 7" key="1">
    <citation type="journal article" date="2012" name="BMC Genomics">
        <title>Comparative genomics of the white-rot fungi, Phanerochaete carnosa and P. chrysosporium, to elucidate the genetic basis of the distinct wood types they colonize.</title>
        <authorList>
            <person name="Suzuki H."/>
            <person name="MacDonald J."/>
            <person name="Syed K."/>
            <person name="Salamov A."/>
            <person name="Hori C."/>
            <person name="Aerts A."/>
            <person name="Henrissat B."/>
            <person name="Wiebenga A."/>
            <person name="vanKuyk P.A."/>
            <person name="Barry K."/>
            <person name="Lindquist E."/>
            <person name="LaButti K."/>
            <person name="Lapidus A."/>
            <person name="Lucas S."/>
            <person name="Coutinho P."/>
            <person name="Gong Y."/>
            <person name="Samejima M."/>
            <person name="Mahadevan R."/>
            <person name="Abou-Zaid M."/>
            <person name="de Vries R.P."/>
            <person name="Igarashi K."/>
            <person name="Yadav J.S."/>
            <person name="Grigoriev I.V."/>
            <person name="Master E.R."/>
        </authorList>
    </citation>
    <scope>NUCLEOTIDE SEQUENCE [LARGE SCALE GENOMIC DNA]</scope>
    <source>
        <strain evidence="6 7">HHB-10118-sp</strain>
    </source>
</reference>
<name>K5W5H1_PHACS</name>
<dbReference type="PANTHER" id="PTHR17224:SF1">
    <property type="entry name" value="PEPTIDYL-TRNA HYDROLASE"/>
    <property type="match status" value="1"/>
</dbReference>
<dbReference type="EC" id="3.1.1.29" evidence="1"/>
<dbReference type="Pfam" id="PF01195">
    <property type="entry name" value="Pept_tRNA_hydro"/>
    <property type="match status" value="1"/>
</dbReference>
<keyword evidence="7" id="KW-1185">Reference proteome</keyword>
<dbReference type="STRING" id="650164.K5W5H1"/>
<accession>K5W5H1</accession>
<dbReference type="FunCoup" id="K5W5H1">
    <property type="interactions" value="182"/>
</dbReference>
<dbReference type="HOGENOM" id="CLU_062456_2_3_1"/>
<evidence type="ECO:0000256" key="1">
    <source>
        <dbReference type="ARBA" id="ARBA00013260"/>
    </source>
</evidence>
<evidence type="ECO:0000256" key="2">
    <source>
        <dbReference type="ARBA" id="ARBA00022555"/>
    </source>
</evidence>
<dbReference type="KEGG" id="pco:PHACADRAFT_257882"/>
<dbReference type="InterPro" id="IPR018171">
    <property type="entry name" value="Pept_tRNA_hydro_CS"/>
</dbReference>
<keyword evidence="3" id="KW-0378">Hydrolase</keyword>
<dbReference type="GO" id="GO:0004045">
    <property type="term" value="F:peptidyl-tRNA hydrolase activity"/>
    <property type="evidence" value="ECO:0007669"/>
    <property type="project" value="UniProtKB-EC"/>
</dbReference>
<keyword evidence="4" id="KW-0694">RNA-binding</keyword>
<dbReference type="OrthoDB" id="1711136at2759"/>
<dbReference type="InParanoid" id="K5W5H1"/>
<dbReference type="GO" id="GO:0000049">
    <property type="term" value="F:tRNA binding"/>
    <property type="evidence" value="ECO:0007669"/>
    <property type="project" value="UniProtKB-KW"/>
</dbReference>
<dbReference type="SUPFAM" id="SSF53178">
    <property type="entry name" value="Peptidyl-tRNA hydrolase-like"/>
    <property type="match status" value="1"/>
</dbReference>
<dbReference type="AlphaFoldDB" id="K5W5H1"/>
<dbReference type="Proteomes" id="UP000008370">
    <property type="component" value="Unassembled WGS sequence"/>
</dbReference>
<dbReference type="InterPro" id="IPR036416">
    <property type="entry name" value="Pept_tRNA_hydro_sf"/>
</dbReference>
<dbReference type="RefSeq" id="XP_007396903.1">
    <property type="nucleotide sequence ID" value="XM_007396841.1"/>
</dbReference>
<dbReference type="InterPro" id="IPR001328">
    <property type="entry name" value="Pept_tRNA_hydro"/>
</dbReference>
<sequence>MSKLLVVGLGNFPYPLTRHSVGHLVVQSLADRVGISISADKRLDGLVGRGSVTLAENDVSLTLYLPKALMNITGRPTVNAMKSLGFQPSSMVVIHDSLSHRPGVASPKSGGSAEGHNGVRSVMAALGGSKDFHRLRIGIGRGDGNVADYVLGRLSSYEKQYWGTDGDGIDVVLRELAKIANGQPRPG</sequence>
<evidence type="ECO:0000256" key="5">
    <source>
        <dbReference type="ARBA" id="ARBA00038063"/>
    </source>
</evidence>
<organism evidence="6 7">
    <name type="scientific">Phanerochaete carnosa (strain HHB-10118-sp)</name>
    <name type="common">White-rot fungus</name>
    <name type="synonym">Peniophora carnosa</name>
    <dbReference type="NCBI Taxonomy" id="650164"/>
    <lineage>
        <taxon>Eukaryota</taxon>
        <taxon>Fungi</taxon>
        <taxon>Dikarya</taxon>
        <taxon>Basidiomycota</taxon>
        <taxon>Agaricomycotina</taxon>
        <taxon>Agaricomycetes</taxon>
        <taxon>Polyporales</taxon>
        <taxon>Phanerochaetaceae</taxon>
        <taxon>Phanerochaete</taxon>
    </lineage>
</organism>
<gene>
    <name evidence="6" type="ORF">PHACADRAFT_257882</name>
</gene>
<evidence type="ECO:0000313" key="7">
    <source>
        <dbReference type="Proteomes" id="UP000008370"/>
    </source>
</evidence>
<comment type="similarity">
    <text evidence="5">Belongs to the PTH family.</text>
</comment>
<protein>
    <recommendedName>
        <fullName evidence="1">peptidyl-tRNA hydrolase</fullName>
        <ecNumber evidence="1">3.1.1.29</ecNumber>
    </recommendedName>
</protein>
<dbReference type="PANTHER" id="PTHR17224">
    <property type="entry name" value="PEPTIDYL-TRNA HYDROLASE"/>
    <property type="match status" value="1"/>
</dbReference>
<evidence type="ECO:0000256" key="4">
    <source>
        <dbReference type="ARBA" id="ARBA00022884"/>
    </source>
</evidence>
<proteinExistence type="inferred from homology"/>
<dbReference type="EMBL" id="JH930473">
    <property type="protein sequence ID" value="EKM54204.1"/>
    <property type="molecule type" value="Genomic_DNA"/>
</dbReference>
<evidence type="ECO:0000313" key="6">
    <source>
        <dbReference type="EMBL" id="EKM54204.1"/>
    </source>
</evidence>
<dbReference type="NCBIfam" id="TIGR00447">
    <property type="entry name" value="pth"/>
    <property type="match status" value="1"/>
</dbReference>